<gene>
    <name evidence="1" type="ORF">SAMN04488503_2502</name>
</gene>
<accession>A0A239BDE2</accession>
<organism evidence="1 2">
    <name type="scientific">Humidesulfovibrio mexicanus</name>
    <dbReference type="NCBI Taxonomy" id="147047"/>
    <lineage>
        <taxon>Bacteria</taxon>
        <taxon>Pseudomonadati</taxon>
        <taxon>Thermodesulfobacteriota</taxon>
        <taxon>Desulfovibrionia</taxon>
        <taxon>Desulfovibrionales</taxon>
        <taxon>Desulfovibrionaceae</taxon>
        <taxon>Humidesulfovibrio</taxon>
    </lineage>
</organism>
<reference evidence="1 2" key="1">
    <citation type="submission" date="2017-06" db="EMBL/GenBank/DDBJ databases">
        <authorList>
            <person name="Kim H.J."/>
            <person name="Triplett B.A."/>
        </authorList>
    </citation>
    <scope>NUCLEOTIDE SEQUENCE [LARGE SCALE GENOMIC DNA]</scope>
    <source>
        <strain evidence="1 2">DSM 13116</strain>
    </source>
</reference>
<keyword evidence="2" id="KW-1185">Reference proteome</keyword>
<dbReference type="EMBL" id="FZOC01000005">
    <property type="protein sequence ID" value="SNS06027.1"/>
    <property type="molecule type" value="Genomic_DNA"/>
</dbReference>
<dbReference type="OrthoDB" id="5287589at2"/>
<evidence type="ECO:0000313" key="2">
    <source>
        <dbReference type="Proteomes" id="UP000198324"/>
    </source>
</evidence>
<protein>
    <submittedName>
        <fullName evidence="1">Uncharacterized protein</fullName>
    </submittedName>
</protein>
<evidence type="ECO:0000313" key="1">
    <source>
        <dbReference type="EMBL" id="SNS06027.1"/>
    </source>
</evidence>
<dbReference type="Proteomes" id="UP000198324">
    <property type="component" value="Unassembled WGS sequence"/>
</dbReference>
<dbReference type="RefSeq" id="WP_089274718.1">
    <property type="nucleotide sequence ID" value="NZ_FZOC01000005.1"/>
</dbReference>
<proteinExistence type="predicted"/>
<dbReference type="AlphaFoldDB" id="A0A239BDE2"/>
<name>A0A239BDE2_9BACT</name>
<sequence>MTAPETIKTDNGKSFLSKTFGELLGELNERGSGTLSFTRGDGGALALLTTDPRMIEILERLRELATPLHEEDDHAGN</sequence>